<dbReference type="SUPFAM" id="SSF52540">
    <property type="entry name" value="P-loop containing nucleoside triphosphate hydrolases"/>
    <property type="match status" value="1"/>
</dbReference>
<feature type="domain" description="AAA+ ATPase" evidence="1">
    <location>
        <begin position="115"/>
        <end position="245"/>
    </location>
</feature>
<dbReference type="EMBL" id="CP002048">
    <property type="protein sequence ID" value="ADI02575.1"/>
    <property type="molecule type" value="Genomic_DNA"/>
</dbReference>
<dbReference type="HOGENOM" id="CLU_062999_4_0_9"/>
<dbReference type="STRING" id="643648.Slip_1820"/>
<dbReference type="AlphaFoldDB" id="D7CPE0"/>
<dbReference type="InterPro" id="IPR002611">
    <property type="entry name" value="IstB_ATP-bd"/>
</dbReference>
<dbReference type="Proteomes" id="UP000000378">
    <property type="component" value="Chromosome"/>
</dbReference>
<dbReference type="InterPro" id="IPR003593">
    <property type="entry name" value="AAA+_ATPase"/>
</dbReference>
<evidence type="ECO:0000313" key="3">
    <source>
        <dbReference type="Proteomes" id="UP000000378"/>
    </source>
</evidence>
<dbReference type="eggNOG" id="COG1484">
    <property type="taxonomic scope" value="Bacteria"/>
</dbReference>
<evidence type="ECO:0000313" key="2">
    <source>
        <dbReference type="EMBL" id="ADI02575.1"/>
    </source>
</evidence>
<dbReference type="GO" id="GO:0005524">
    <property type="term" value="F:ATP binding"/>
    <property type="evidence" value="ECO:0007669"/>
    <property type="project" value="InterPro"/>
</dbReference>
<gene>
    <name evidence="2" type="ordered locus">Slip_1820</name>
</gene>
<dbReference type="Pfam" id="PF01695">
    <property type="entry name" value="IstB_IS21"/>
    <property type="match status" value="1"/>
</dbReference>
<dbReference type="SMART" id="SM00382">
    <property type="entry name" value="AAA"/>
    <property type="match status" value="1"/>
</dbReference>
<reference evidence="3" key="1">
    <citation type="journal article" date="2010" name="Stand. Genomic Sci.">
        <title>Complete genome sequence of Syntrophothermus lipocalidus type strain (TGB-C1T).</title>
        <authorList>
            <consortium name="US DOE Joint Genome Institute (JGI-PGF)"/>
            <person name="Djao O."/>
            <person name="Zhang X."/>
            <person name="Lucas S."/>
            <person name="Lapidus A."/>
            <person name="Glavina Del Rio T."/>
            <person name="Nolan M."/>
            <person name="Tice H."/>
            <person name="Cheng J."/>
            <person name="Han C."/>
            <person name="Tapia R."/>
            <person name="Goodwin L."/>
            <person name="Pitluck S."/>
            <person name="Liolios K."/>
            <person name="Ivanova N."/>
            <person name="Mavromatis K."/>
            <person name="Mikhailova N."/>
            <person name="Ovchinnikova G."/>
            <person name="Pati A."/>
            <person name="Brambilla E."/>
            <person name="Chen A."/>
            <person name="Palaniappan K."/>
            <person name="Land M."/>
            <person name="Hauser L."/>
            <person name="Chang Y."/>
            <person name="Jeffries C."/>
            <person name="Rohde M."/>
            <person name="Sikorski J."/>
            <person name="Spring S."/>
            <person name="Goker M."/>
            <person name="Detter J."/>
            <person name="Woyke T."/>
            <person name="Bristow J."/>
            <person name="Eisen J."/>
            <person name="Markowitz V."/>
            <person name="Hugenholtz P."/>
            <person name="Kyrpides N."/>
            <person name="Klenk H."/>
        </authorList>
    </citation>
    <scope>NUCLEOTIDE SEQUENCE [LARGE SCALE GENOMIC DNA]</scope>
    <source>
        <strain evidence="3">DSM 12680 / TGB-C1</strain>
    </source>
</reference>
<dbReference type="CDD" id="cd00009">
    <property type="entry name" value="AAA"/>
    <property type="match status" value="1"/>
</dbReference>
<dbReference type="Gene3D" id="3.40.50.300">
    <property type="entry name" value="P-loop containing nucleotide triphosphate hydrolases"/>
    <property type="match status" value="1"/>
</dbReference>
<dbReference type="PANTHER" id="PTHR30050">
    <property type="entry name" value="CHROMOSOMAL REPLICATION INITIATOR PROTEIN DNAA"/>
    <property type="match status" value="1"/>
</dbReference>
<evidence type="ECO:0000259" key="1">
    <source>
        <dbReference type="SMART" id="SM00382"/>
    </source>
</evidence>
<accession>D7CPE0</accession>
<reference evidence="2 3" key="2">
    <citation type="journal article" date="2010" name="Stand. Genomic Sci.">
        <title>Complete genome sequence of Syntrophothermus lipocalidus type strain (TGB-C1).</title>
        <authorList>
            <person name="Djao O.D."/>
            <person name="Zhang X."/>
            <person name="Lucas S."/>
            <person name="Lapidus A."/>
            <person name="Del Rio T.G."/>
            <person name="Nolan M."/>
            <person name="Tice H."/>
            <person name="Cheng J.F."/>
            <person name="Han C."/>
            <person name="Tapia R."/>
            <person name="Goodwin L."/>
            <person name="Pitluck S."/>
            <person name="Liolios K."/>
            <person name="Ivanova N."/>
            <person name="Mavromatis K."/>
            <person name="Mikhailova N."/>
            <person name="Ovchinnikova G."/>
            <person name="Pati A."/>
            <person name="Brambilla E."/>
            <person name="Chen A."/>
            <person name="Palaniappan K."/>
            <person name="Land M."/>
            <person name="Hauser L."/>
            <person name="Chang Y.J."/>
            <person name="Jeffries C.D."/>
            <person name="Rohde M."/>
            <person name="Sikorski J."/>
            <person name="Spring S."/>
            <person name="Goker M."/>
            <person name="Detter J.C."/>
            <person name="Woyke T."/>
            <person name="Bristow J."/>
            <person name="Eisen J.A."/>
            <person name="Markowitz V."/>
            <person name="Hugenholtz P."/>
            <person name="Kyrpides N.C."/>
            <person name="Klenk H.P."/>
        </authorList>
    </citation>
    <scope>NUCLEOTIDE SEQUENCE [LARGE SCALE GENOMIC DNA]</scope>
    <source>
        <strain evidence="3">DSM 12680 / TGB-C1</strain>
    </source>
</reference>
<dbReference type="InterPro" id="IPR027417">
    <property type="entry name" value="P-loop_NTPase"/>
</dbReference>
<organism evidence="2 3">
    <name type="scientific">Syntrophothermus lipocalidus (strain DSM 12680 / TGB-C1)</name>
    <dbReference type="NCBI Taxonomy" id="643648"/>
    <lineage>
        <taxon>Bacteria</taxon>
        <taxon>Bacillati</taxon>
        <taxon>Bacillota</taxon>
        <taxon>Clostridia</taxon>
        <taxon>Eubacteriales</taxon>
        <taxon>Syntrophomonadaceae</taxon>
        <taxon>Syntrophothermus</taxon>
    </lineage>
</organism>
<name>D7CPE0_SYNLT</name>
<dbReference type="GO" id="GO:0006260">
    <property type="term" value="P:DNA replication"/>
    <property type="evidence" value="ECO:0007669"/>
    <property type="project" value="TreeGrafter"/>
</dbReference>
<keyword evidence="3" id="KW-1185">Reference proteome</keyword>
<dbReference type="KEGG" id="slp:Slip_1820"/>
<proteinExistence type="predicted"/>
<protein>
    <submittedName>
        <fullName evidence="2">AAA ATPase</fullName>
    </submittedName>
</protein>
<dbReference type="PANTHER" id="PTHR30050:SF4">
    <property type="entry name" value="ATP-BINDING PROTEIN RV3427C IN INSERTION SEQUENCE-RELATED"/>
    <property type="match status" value="1"/>
</dbReference>
<dbReference type="RefSeq" id="WP_013175977.1">
    <property type="nucleotide sequence ID" value="NC_014220.1"/>
</dbReference>
<sequence>MQDMNESGIPGKAPLSYQLLAQQERRCDTCGQTFVSTILISPTNLVVNVRGRCRCSPTPDEERAYRLQHMCERIEISFGKDNLLKRDGPKLSEVKPKPGQEPALQSLREYLIREPRNTLLLYGPQGRGKTYLALALARELAERQYSVLALKSIDMLSYVRRSTWHPENGTEVLGLLKQVDLLVIDDIGTEKITDWKLETLYAIIDYRYERKRKATVFTSNLTGKEMTARLGGPITSRICGGLQVAVSGKDWRIA</sequence>